<evidence type="ECO:0000313" key="2">
    <source>
        <dbReference type="EMBL" id="KAF9624828.1"/>
    </source>
</evidence>
<feature type="region of interest" description="Disordered" evidence="1">
    <location>
        <begin position="65"/>
        <end position="100"/>
    </location>
</feature>
<evidence type="ECO:0000313" key="3">
    <source>
        <dbReference type="Proteomes" id="UP000631114"/>
    </source>
</evidence>
<feature type="compositionally biased region" description="Polar residues" evidence="1">
    <location>
        <begin position="65"/>
        <end position="78"/>
    </location>
</feature>
<dbReference type="EMBL" id="JADFTS010000001">
    <property type="protein sequence ID" value="KAF9624828.1"/>
    <property type="molecule type" value="Genomic_DNA"/>
</dbReference>
<reference evidence="2 3" key="1">
    <citation type="submission" date="2020-10" db="EMBL/GenBank/DDBJ databases">
        <title>The Coptis chinensis genome and diversification of protoberbering-type alkaloids.</title>
        <authorList>
            <person name="Wang B."/>
            <person name="Shu S."/>
            <person name="Song C."/>
            <person name="Liu Y."/>
        </authorList>
    </citation>
    <scope>NUCLEOTIDE SEQUENCE [LARGE SCALE GENOMIC DNA]</scope>
    <source>
        <strain evidence="2">HL-2020</strain>
        <tissue evidence="2">Leaf</tissue>
    </source>
</reference>
<gene>
    <name evidence="2" type="ORF">IFM89_014213</name>
</gene>
<name>A0A835IWY2_9MAGN</name>
<protein>
    <submittedName>
        <fullName evidence="2">Uncharacterized protein</fullName>
    </submittedName>
</protein>
<accession>A0A835IWY2</accession>
<sequence>MYPKHLVDIDFDKVWKNMAWEDTIAAKEMYLVRDSTLRVDNRKRPLLTFRLIKVLRKNLDLSSKALRSSTPGLQSHPQHSLEGENEETATDHTYSDCKSI</sequence>
<comment type="caution">
    <text evidence="2">The sequence shown here is derived from an EMBL/GenBank/DDBJ whole genome shotgun (WGS) entry which is preliminary data.</text>
</comment>
<keyword evidence="3" id="KW-1185">Reference proteome</keyword>
<dbReference type="Proteomes" id="UP000631114">
    <property type="component" value="Unassembled WGS sequence"/>
</dbReference>
<dbReference type="AlphaFoldDB" id="A0A835IWY2"/>
<evidence type="ECO:0000256" key="1">
    <source>
        <dbReference type="SAM" id="MobiDB-lite"/>
    </source>
</evidence>
<organism evidence="2 3">
    <name type="scientific">Coptis chinensis</name>
    <dbReference type="NCBI Taxonomy" id="261450"/>
    <lineage>
        <taxon>Eukaryota</taxon>
        <taxon>Viridiplantae</taxon>
        <taxon>Streptophyta</taxon>
        <taxon>Embryophyta</taxon>
        <taxon>Tracheophyta</taxon>
        <taxon>Spermatophyta</taxon>
        <taxon>Magnoliopsida</taxon>
        <taxon>Ranunculales</taxon>
        <taxon>Ranunculaceae</taxon>
        <taxon>Coptidoideae</taxon>
        <taxon>Coptis</taxon>
    </lineage>
</organism>
<proteinExistence type="predicted"/>
<feature type="compositionally biased region" description="Basic and acidic residues" evidence="1">
    <location>
        <begin position="89"/>
        <end position="100"/>
    </location>
</feature>